<evidence type="ECO:0000256" key="3">
    <source>
        <dbReference type="ARBA" id="ARBA00023136"/>
    </source>
</evidence>
<dbReference type="Pfam" id="PF13632">
    <property type="entry name" value="Glyco_trans_2_3"/>
    <property type="match status" value="1"/>
</dbReference>
<dbReference type="GO" id="GO:0004100">
    <property type="term" value="F:chitin synthase activity"/>
    <property type="evidence" value="ECO:0007669"/>
    <property type="project" value="InterPro"/>
</dbReference>
<dbReference type="GO" id="GO:0071944">
    <property type="term" value="C:cell periphery"/>
    <property type="evidence" value="ECO:0007669"/>
    <property type="project" value="TreeGrafter"/>
</dbReference>
<keyword evidence="3 5" id="KW-0472">Membrane</keyword>
<comment type="caution">
    <text evidence="7">The sequence shown here is derived from an EMBL/GenBank/DDBJ whole genome shotgun (WGS) entry which is preliminary data.</text>
</comment>
<evidence type="ECO:0000256" key="4">
    <source>
        <dbReference type="SAM" id="MobiDB-lite"/>
    </source>
</evidence>
<feature type="transmembrane region" description="Helical" evidence="5">
    <location>
        <begin position="219"/>
        <end position="245"/>
    </location>
</feature>
<feature type="transmembrane region" description="Helical" evidence="5">
    <location>
        <begin position="137"/>
        <end position="156"/>
    </location>
</feature>
<evidence type="ECO:0000256" key="2">
    <source>
        <dbReference type="ARBA" id="ARBA00022692"/>
    </source>
</evidence>
<organism evidence="7 8">
    <name type="scientific">Dissostichus mawsoni</name>
    <name type="common">Antarctic cod</name>
    <dbReference type="NCBI Taxonomy" id="36200"/>
    <lineage>
        <taxon>Eukaryota</taxon>
        <taxon>Metazoa</taxon>
        <taxon>Chordata</taxon>
        <taxon>Craniata</taxon>
        <taxon>Vertebrata</taxon>
        <taxon>Euteleostomi</taxon>
        <taxon>Actinopterygii</taxon>
        <taxon>Neopterygii</taxon>
        <taxon>Teleostei</taxon>
        <taxon>Neoteleostei</taxon>
        <taxon>Acanthomorphata</taxon>
        <taxon>Eupercaria</taxon>
        <taxon>Perciformes</taxon>
        <taxon>Notothenioidei</taxon>
        <taxon>Nototheniidae</taxon>
        <taxon>Dissostichus</taxon>
    </lineage>
</organism>
<evidence type="ECO:0000313" key="7">
    <source>
        <dbReference type="EMBL" id="KAF3834196.1"/>
    </source>
</evidence>
<sequence>MLQSFQSIGADGQQCDEKIQKTRTILTDQICIYVDLGHKLVNKSEDRWLCTLLMKQGWRVEYNAASDSYTNAPEDFKEFYNQRQRWGPSTMANILDLLGSTTMTIKKNPSMSKPTCSTSSWSWARTLSVLLDIHPNAALVMAVIPPAIFLGISFKIKSDTQIRIAAVMRTLYAYLMMISGLTIIANNLKDQTILTPSSIFLISLALFYIITAIMHPQEIGLVCFGLLYIICIPSAYLLLAIYSMVNRNNAKCSRKLCRRGSAEENILSLEEIVGPQTQPQNSIVEDVRIPEEEQRGAVLHRSDRQIPGASSREQKKQEQMANELKELRNKVHLCSMDYLCLLICNALWLLATFTLQLLENTLFIQVPKINLNLEYTGEYISIDPVSFMFILAFIFLVIIQFLAMLVYTLIHYVAYLDTEPKSEKQLSNSNSLSNRVVVPGVVSLM</sequence>
<comment type="subcellular location">
    <subcellularLocation>
        <location evidence="1">Membrane</location>
        <topology evidence="1">Multi-pass membrane protein</topology>
    </subcellularLocation>
</comment>
<dbReference type="PANTHER" id="PTHR22914:SF42">
    <property type="entry name" value="CHITIN SYNTHASE"/>
    <property type="match status" value="1"/>
</dbReference>
<keyword evidence="8" id="KW-1185">Reference proteome</keyword>
<feature type="region of interest" description="Disordered" evidence="4">
    <location>
        <begin position="295"/>
        <end position="319"/>
    </location>
</feature>
<dbReference type="EMBL" id="JAAKFY010000026">
    <property type="protein sequence ID" value="KAF3834196.1"/>
    <property type="molecule type" value="Genomic_DNA"/>
</dbReference>
<dbReference type="InterPro" id="IPR001173">
    <property type="entry name" value="Glyco_trans_2-like"/>
</dbReference>
<protein>
    <recommendedName>
        <fullName evidence="6">Glycosyltransferase 2-like domain-containing protein</fullName>
    </recommendedName>
</protein>
<feature type="transmembrane region" description="Helical" evidence="5">
    <location>
        <begin position="192"/>
        <end position="213"/>
    </location>
</feature>
<keyword evidence="5" id="KW-1133">Transmembrane helix</keyword>
<dbReference type="AlphaFoldDB" id="A0A7J5XB19"/>
<dbReference type="GO" id="GO:0016020">
    <property type="term" value="C:membrane"/>
    <property type="evidence" value="ECO:0007669"/>
    <property type="project" value="UniProtKB-SubCell"/>
</dbReference>
<name>A0A7J5XB19_DISMA</name>
<accession>A0A7J5XB19</accession>
<dbReference type="InterPro" id="IPR004835">
    <property type="entry name" value="Chitin_synth"/>
</dbReference>
<keyword evidence="2 5" id="KW-0812">Transmembrane</keyword>
<dbReference type="GO" id="GO:0006031">
    <property type="term" value="P:chitin biosynthetic process"/>
    <property type="evidence" value="ECO:0007669"/>
    <property type="project" value="TreeGrafter"/>
</dbReference>
<dbReference type="PANTHER" id="PTHR22914">
    <property type="entry name" value="CHITIN SYNTHASE"/>
    <property type="match status" value="1"/>
</dbReference>
<evidence type="ECO:0000313" key="8">
    <source>
        <dbReference type="Proteomes" id="UP000518266"/>
    </source>
</evidence>
<feature type="compositionally biased region" description="Basic and acidic residues" evidence="4">
    <location>
        <begin position="295"/>
        <end position="304"/>
    </location>
</feature>
<feature type="transmembrane region" description="Helical" evidence="5">
    <location>
        <begin position="162"/>
        <end position="185"/>
    </location>
</feature>
<gene>
    <name evidence="7" type="ORF">F7725_025400</name>
</gene>
<feature type="transmembrane region" description="Helical" evidence="5">
    <location>
        <begin position="387"/>
        <end position="415"/>
    </location>
</feature>
<feature type="domain" description="Glycosyltransferase 2-like" evidence="6">
    <location>
        <begin position="44"/>
        <end position="147"/>
    </location>
</feature>
<dbReference type="Proteomes" id="UP000518266">
    <property type="component" value="Unassembled WGS sequence"/>
</dbReference>
<reference evidence="7 8" key="1">
    <citation type="submission" date="2020-03" db="EMBL/GenBank/DDBJ databases">
        <title>Dissostichus mawsoni Genome sequencing and assembly.</title>
        <authorList>
            <person name="Park H."/>
        </authorList>
    </citation>
    <scope>NUCLEOTIDE SEQUENCE [LARGE SCALE GENOMIC DNA]</scope>
    <source>
        <strain evidence="7">DM0001</strain>
        <tissue evidence="7">Muscle</tissue>
    </source>
</reference>
<evidence type="ECO:0000256" key="1">
    <source>
        <dbReference type="ARBA" id="ARBA00004141"/>
    </source>
</evidence>
<feature type="transmembrane region" description="Helical" evidence="5">
    <location>
        <begin position="338"/>
        <end position="358"/>
    </location>
</feature>
<evidence type="ECO:0000256" key="5">
    <source>
        <dbReference type="SAM" id="Phobius"/>
    </source>
</evidence>
<proteinExistence type="predicted"/>
<dbReference type="OrthoDB" id="370884at2759"/>
<evidence type="ECO:0000259" key="6">
    <source>
        <dbReference type="Pfam" id="PF13632"/>
    </source>
</evidence>